<dbReference type="GO" id="GO:0007034">
    <property type="term" value="P:vacuolar transport"/>
    <property type="evidence" value="ECO:0007669"/>
    <property type="project" value="InterPro"/>
</dbReference>
<keyword evidence="4" id="KW-0967">Endosome</keyword>
<evidence type="ECO:0000256" key="4">
    <source>
        <dbReference type="ARBA" id="ARBA00022753"/>
    </source>
</evidence>
<dbReference type="PANTHER" id="PTHR22761">
    <property type="entry name" value="CHARGED MULTIVESICULAR BODY PROTEIN"/>
    <property type="match status" value="1"/>
</dbReference>
<keyword evidence="9" id="KW-0812">Transmembrane</keyword>
<reference evidence="10 11" key="1">
    <citation type="submission" date="2021-07" db="EMBL/GenBank/DDBJ databases">
        <authorList>
            <consortium name="Genoscope - CEA"/>
            <person name="William W."/>
        </authorList>
    </citation>
    <scope>NUCLEOTIDE SEQUENCE [LARGE SCALE GENOMIC DNA]</scope>
</reference>
<feature type="compositionally biased region" description="Low complexity" evidence="8">
    <location>
        <begin position="306"/>
        <end position="326"/>
    </location>
</feature>
<comment type="subcellular location">
    <subcellularLocation>
        <location evidence="1">Endosome membrane</location>
    </subcellularLocation>
</comment>
<keyword evidence="6 9" id="KW-0472">Membrane</keyword>
<feature type="region of interest" description="Disordered" evidence="8">
    <location>
        <begin position="203"/>
        <end position="231"/>
    </location>
</feature>
<evidence type="ECO:0000256" key="8">
    <source>
        <dbReference type="SAM" id="MobiDB-lite"/>
    </source>
</evidence>
<name>A0A8D9I4W4_BRACM</name>
<evidence type="ECO:0000256" key="2">
    <source>
        <dbReference type="ARBA" id="ARBA00006190"/>
    </source>
</evidence>
<feature type="coiled-coil region" evidence="7">
    <location>
        <begin position="21"/>
        <end position="52"/>
    </location>
</feature>
<dbReference type="AlphaFoldDB" id="A0A8D9I4W4"/>
<evidence type="ECO:0000256" key="1">
    <source>
        <dbReference type="ARBA" id="ARBA00004608"/>
    </source>
</evidence>
<dbReference type="EMBL" id="LS974626">
    <property type="protein sequence ID" value="CAG7911656.1"/>
    <property type="molecule type" value="Genomic_DNA"/>
</dbReference>
<dbReference type="PANTHER" id="PTHR22761:SF5">
    <property type="entry name" value="CHARGED MULTIVESICULAR BODY PROTEIN 6"/>
    <property type="match status" value="1"/>
</dbReference>
<evidence type="ECO:0000256" key="6">
    <source>
        <dbReference type="ARBA" id="ARBA00023136"/>
    </source>
</evidence>
<gene>
    <name evidence="10" type="ORF">BRAPAZ1V2_A10P29020.2</name>
</gene>
<dbReference type="Pfam" id="PF03357">
    <property type="entry name" value="Snf7"/>
    <property type="match status" value="1"/>
</dbReference>
<dbReference type="Proteomes" id="UP000694005">
    <property type="component" value="Chromosome A10"/>
</dbReference>
<keyword evidence="7" id="KW-0175">Coiled coil</keyword>
<sequence>MGNMFVKKPKITEVDRAILSLKTQRRKLGQYQQQLEKVIEAEKQAARDLIREKRKDRALLALKKKRTQEDLLKQVDQWVINVEQQLADIELTSKQKAVFESLKQGNSAIKAIQSEVNLDDVQKLMDDTAEAKAYQDELSAILGEKLSEEDEEEILAEFDNLESQLNVEDMPEVPTTEPVREEGEILDLPDVPTKQPLAPNAEIASTKRKAGLRSEMATEQSGLENQESQPNQVAPGFVGAIEEQYKKLRDHAEAYPYVWGSYTVVYGGLFLWTAYRWRKLRRTEDRVRGLQTKLRKLVQDEQAAAVTSSKSVDKSSSVSDKTSSVP</sequence>
<feature type="region of interest" description="Disordered" evidence="8">
    <location>
        <begin position="303"/>
        <end position="326"/>
    </location>
</feature>
<accession>A0A8D9I4W4</accession>
<evidence type="ECO:0000313" key="10">
    <source>
        <dbReference type="EMBL" id="CAG7911656.1"/>
    </source>
</evidence>
<organism evidence="10 11">
    <name type="scientific">Brassica campestris</name>
    <name type="common">Field mustard</name>
    <dbReference type="NCBI Taxonomy" id="3711"/>
    <lineage>
        <taxon>Eukaryota</taxon>
        <taxon>Viridiplantae</taxon>
        <taxon>Streptophyta</taxon>
        <taxon>Embryophyta</taxon>
        <taxon>Tracheophyta</taxon>
        <taxon>Spermatophyta</taxon>
        <taxon>Magnoliopsida</taxon>
        <taxon>eudicotyledons</taxon>
        <taxon>Gunneridae</taxon>
        <taxon>Pentapetalae</taxon>
        <taxon>rosids</taxon>
        <taxon>malvids</taxon>
        <taxon>Brassicales</taxon>
        <taxon>Brassicaceae</taxon>
        <taxon>Brassiceae</taxon>
        <taxon>Brassica</taxon>
    </lineage>
</organism>
<protein>
    <submittedName>
        <fullName evidence="10">Uncharacterized protein</fullName>
    </submittedName>
</protein>
<dbReference type="GO" id="GO:0010008">
    <property type="term" value="C:endosome membrane"/>
    <property type="evidence" value="ECO:0007669"/>
    <property type="project" value="UniProtKB-SubCell"/>
</dbReference>
<keyword evidence="3" id="KW-0813">Transport</keyword>
<dbReference type="Gramene" id="A10p29020.2_BraZ1">
    <property type="protein sequence ID" value="A10p29020.2_BraZ1.CDS"/>
    <property type="gene ID" value="A10g29020.2_BraZ1"/>
</dbReference>
<dbReference type="InterPro" id="IPR005024">
    <property type="entry name" value="Snf7_fam"/>
</dbReference>
<evidence type="ECO:0000256" key="3">
    <source>
        <dbReference type="ARBA" id="ARBA00022448"/>
    </source>
</evidence>
<evidence type="ECO:0000256" key="5">
    <source>
        <dbReference type="ARBA" id="ARBA00022927"/>
    </source>
</evidence>
<evidence type="ECO:0000256" key="7">
    <source>
        <dbReference type="SAM" id="Coils"/>
    </source>
</evidence>
<proteinExistence type="inferred from homology"/>
<evidence type="ECO:0000313" key="11">
    <source>
        <dbReference type="Proteomes" id="UP000694005"/>
    </source>
</evidence>
<feature type="compositionally biased region" description="Polar residues" evidence="8">
    <location>
        <begin position="217"/>
        <end position="231"/>
    </location>
</feature>
<dbReference type="GO" id="GO:0015031">
    <property type="term" value="P:protein transport"/>
    <property type="evidence" value="ECO:0007669"/>
    <property type="project" value="UniProtKB-KW"/>
</dbReference>
<keyword evidence="5" id="KW-0653">Protein transport</keyword>
<keyword evidence="9" id="KW-1133">Transmembrane helix</keyword>
<dbReference type="Gene3D" id="1.10.287.1060">
    <property type="entry name" value="ESAT-6-like"/>
    <property type="match status" value="1"/>
</dbReference>
<comment type="similarity">
    <text evidence="2">Belongs to the SNF7 family.</text>
</comment>
<feature type="transmembrane region" description="Helical" evidence="9">
    <location>
        <begin position="254"/>
        <end position="275"/>
    </location>
</feature>
<evidence type="ECO:0000256" key="9">
    <source>
        <dbReference type="SAM" id="Phobius"/>
    </source>
</evidence>